<feature type="transmembrane region" description="Helical" evidence="8">
    <location>
        <begin position="291"/>
        <end position="308"/>
    </location>
</feature>
<dbReference type="KEGG" id="taer:GT409_15585"/>
<evidence type="ECO:0000256" key="3">
    <source>
        <dbReference type="ARBA" id="ARBA00022448"/>
    </source>
</evidence>
<feature type="transmembrane region" description="Helical" evidence="8">
    <location>
        <begin position="130"/>
        <end position="151"/>
    </location>
</feature>
<organism evidence="9 10">
    <name type="scientific">Tichowtungia aerotolerans</name>
    <dbReference type="NCBI Taxonomy" id="2697043"/>
    <lineage>
        <taxon>Bacteria</taxon>
        <taxon>Pseudomonadati</taxon>
        <taxon>Kiritimatiellota</taxon>
        <taxon>Tichowtungiia</taxon>
        <taxon>Tichowtungiales</taxon>
        <taxon>Tichowtungiaceae</taxon>
        <taxon>Tichowtungia</taxon>
    </lineage>
</organism>
<dbReference type="InterPro" id="IPR037294">
    <property type="entry name" value="ABC_BtuC-like"/>
</dbReference>
<dbReference type="AlphaFoldDB" id="A0A6P1M9T0"/>
<keyword evidence="7 8" id="KW-0472">Membrane</keyword>
<dbReference type="RefSeq" id="WP_160629974.1">
    <property type="nucleotide sequence ID" value="NZ_CP047593.1"/>
</dbReference>
<keyword evidence="3" id="KW-0813">Transport</keyword>
<dbReference type="CDD" id="cd06550">
    <property type="entry name" value="TM_ABC_iron-siderophores_like"/>
    <property type="match status" value="1"/>
</dbReference>
<keyword evidence="4" id="KW-1003">Cell membrane</keyword>
<evidence type="ECO:0000256" key="2">
    <source>
        <dbReference type="ARBA" id="ARBA00007935"/>
    </source>
</evidence>
<keyword evidence="6 8" id="KW-1133">Transmembrane helix</keyword>
<dbReference type="GO" id="GO:0005886">
    <property type="term" value="C:plasma membrane"/>
    <property type="evidence" value="ECO:0007669"/>
    <property type="project" value="UniProtKB-SubCell"/>
</dbReference>
<dbReference type="GO" id="GO:0022857">
    <property type="term" value="F:transmembrane transporter activity"/>
    <property type="evidence" value="ECO:0007669"/>
    <property type="project" value="InterPro"/>
</dbReference>
<dbReference type="PANTHER" id="PTHR30472:SF25">
    <property type="entry name" value="ABC TRANSPORTER PERMEASE PROTEIN MJ0876-RELATED"/>
    <property type="match status" value="1"/>
</dbReference>
<evidence type="ECO:0000313" key="10">
    <source>
        <dbReference type="Proteomes" id="UP000464954"/>
    </source>
</evidence>
<protein>
    <submittedName>
        <fullName evidence="9">Iron chelate uptake ABC transporter family permease subunit</fullName>
    </submittedName>
</protein>
<comment type="subcellular location">
    <subcellularLocation>
        <location evidence="1">Cell membrane</location>
        <topology evidence="1">Multi-pass membrane protein</topology>
    </subcellularLocation>
</comment>
<accession>A0A6P1M9T0</accession>
<feature type="transmembrane region" description="Helical" evidence="8">
    <location>
        <begin position="261"/>
        <end position="279"/>
    </location>
</feature>
<evidence type="ECO:0000313" key="9">
    <source>
        <dbReference type="EMBL" id="QHI70802.1"/>
    </source>
</evidence>
<feature type="transmembrane region" description="Helical" evidence="8">
    <location>
        <begin position="92"/>
        <end position="118"/>
    </location>
</feature>
<evidence type="ECO:0000256" key="7">
    <source>
        <dbReference type="ARBA" id="ARBA00023136"/>
    </source>
</evidence>
<sequence>MKLKFSILILMALGTLLLFPMVGSTGIPNTEILLQLRIPRVLTAFLSGVALATSGMIFQALFRNPLSTPFTLGVSGGAALGAALWMRFGPVIALTGIAATSLAGFFGALLAVFLVYGLARAKGGFATNTLLLAGVAVNFFFSSLILLIQYFSDAGETFRMIRWLMGGFSVIGFQTPIHLAIFTIAGLAVCGLLTREMNLLLTGDEIAGARGVNVDRTRKLLFFSASLMTGAAVAFCGPIGFVGLMVPHICRKLFNADHRKLLPAVILFGGFFMTACDGLARTLLAPVEMPAGLITALLGGPFFIGLLLKGKS</sequence>
<dbReference type="Proteomes" id="UP000464954">
    <property type="component" value="Chromosome"/>
</dbReference>
<comment type="similarity">
    <text evidence="2">Belongs to the binding-protein-dependent transport system permease family. FecCD subfamily.</text>
</comment>
<reference evidence="9 10" key="1">
    <citation type="submission" date="2020-01" db="EMBL/GenBank/DDBJ databases">
        <title>Ponticoccus aerotolerans gen. nov., sp. nov., an anaerobic bacterium and proposal of Ponticoccusceae fam. nov., Ponticoccusles ord. nov. and Ponticoccuse classis nov. in the phylum Kiritimatiellaeota.</title>
        <authorList>
            <person name="Zhou L.Y."/>
            <person name="Du Z.J."/>
        </authorList>
    </citation>
    <scope>NUCLEOTIDE SEQUENCE [LARGE SCALE GENOMIC DNA]</scope>
    <source>
        <strain evidence="9 10">S-5007</strain>
    </source>
</reference>
<name>A0A6P1M9T0_9BACT</name>
<keyword evidence="10" id="KW-1185">Reference proteome</keyword>
<dbReference type="SUPFAM" id="SSF81345">
    <property type="entry name" value="ABC transporter involved in vitamin B12 uptake, BtuC"/>
    <property type="match status" value="1"/>
</dbReference>
<keyword evidence="5 8" id="KW-0812">Transmembrane</keyword>
<feature type="transmembrane region" description="Helical" evidence="8">
    <location>
        <begin position="42"/>
        <end position="62"/>
    </location>
</feature>
<evidence type="ECO:0000256" key="5">
    <source>
        <dbReference type="ARBA" id="ARBA00022692"/>
    </source>
</evidence>
<dbReference type="Gene3D" id="1.10.3470.10">
    <property type="entry name" value="ABC transporter involved in vitamin B12 uptake, BtuC"/>
    <property type="match status" value="1"/>
</dbReference>
<evidence type="ECO:0000256" key="8">
    <source>
        <dbReference type="SAM" id="Phobius"/>
    </source>
</evidence>
<proteinExistence type="inferred from homology"/>
<feature type="transmembrane region" description="Helical" evidence="8">
    <location>
        <begin position="171"/>
        <end position="193"/>
    </location>
</feature>
<evidence type="ECO:0000256" key="4">
    <source>
        <dbReference type="ARBA" id="ARBA00022475"/>
    </source>
</evidence>
<dbReference type="FunFam" id="1.10.3470.10:FF:000001">
    <property type="entry name" value="Vitamin B12 ABC transporter permease BtuC"/>
    <property type="match status" value="1"/>
</dbReference>
<dbReference type="EMBL" id="CP047593">
    <property type="protein sequence ID" value="QHI70802.1"/>
    <property type="molecule type" value="Genomic_DNA"/>
</dbReference>
<dbReference type="PANTHER" id="PTHR30472">
    <property type="entry name" value="FERRIC ENTEROBACTIN TRANSPORT SYSTEM PERMEASE PROTEIN"/>
    <property type="match status" value="1"/>
</dbReference>
<dbReference type="Pfam" id="PF01032">
    <property type="entry name" value="FecCD"/>
    <property type="match status" value="1"/>
</dbReference>
<feature type="transmembrane region" description="Helical" evidence="8">
    <location>
        <begin position="220"/>
        <end position="241"/>
    </location>
</feature>
<dbReference type="InterPro" id="IPR000522">
    <property type="entry name" value="ABC_transptr_permease_BtuC"/>
</dbReference>
<evidence type="ECO:0000256" key="6">
    <source>
        <dbReference type="ARBA" id="ARBA00022989"/>
    </source>
</evidence>
<gene>
    <name evidence="9" type="ORF">GT409_15585</name>
</gene>
<evidence type="ECO:0000256" key="1">
    <source>
        <dbReference type="ARBA" id="ARBA00004651"/>
    </source>
</evidence>